<evidence type="ECO:0000313" key="3">
    <source>
        <dbReference type="Proteomes" id="UP000634043"/>
    </source>
</evidence>
<reference evidence="3" key="1">
    <citation type="journal article" date="2019" name="Int. J. Syst. Evol. Microbiol.">
        <title>The Global Catalogue of Microorganisms (GCM) 10K type strain sequencing project: providing services to taxonomists for standard genome sequencing and annotation.</title>
        <authorList>
            <consortium name="The Broad Institute Genomics Platform"/>
            <consortium name="The Broad Institute Genome Sequencing Center for Infectious Disease"/>
            <person name="Wu L."/>
            <person name="Ma J."/>
        </authorList>
    </citation>
    <scope>NUCLEOTIDE SEQUENCE [LARGE SCALE GENOMIC DNA]</scope>
    <source>
        <strain evidence="3">CGMCC 1.12749</strain>
    </source>
</reference>
<keyword evidence="3" id="KW-1185">Reference proteome</keyword>
<protein>
    <recommendedName>
        <fullName evidence="4">Cadherin domain-containing protein</fullName>
    </recommendedName>
</protein>
<feature type="signal peptide" evidence="1">
    <location>
        <begin position="1"/>
        <end position="26"/>
    </location>
</feature>
<evidence type="ECO:0000313" key="2">
    <source>
        <dbReference type="EMBL" id="GGG22918.1"/>
    </source>
</evidence>
<dbReference type="Proteomes" id="UP000634043">
    <property type="component" value="Unassembled WGS sequence"/>
</dbReference>
<dbReference type="EMBL" id="BMFP01000005">
    <property type="protein sequence ID" value="GGG22918.1"/>
    <property type="molecule type" value="Genomic_DNA"/>
</dbReference>
<keyword evidence="1" id="KW-0732">Signal</keyword>
<evidence type="ECO:0000256" key="1">
    <source>
        <dbReference type="SAM" id="SignalP"/>
    </source>
</evidence>
<name>A0ABQ1WA58_9BACT</name>
<sequence length="533" mass="60144">MHNSPYMKKSLLLFSLLILIINLAIAQDAPSGKSSRSSAIKLQFPAEPGWNVLKEGQQLEFEVQASGGTGSEFRYSIKQGKVEGMVFDSLGYFSWTPSYDFVDRLSGGRVLQVIFEVRNDKDESASQVVDFKVEHVNRPPVVGELKPLYVRYNAQNTYTIESAAVQDEDEDPIVFVAIAEGMPEGAKLSAQGEFTWKPSLTQFNRLRNKPILVEFYVEDQPAKARTKGAFKVEVTQQDLPPTLQMIPSQKRFVYKEDATVNIKFQIYDPNGESDIATFSFISTNTNVPATALVKNTPSQYEFIWRPGYDFVRDPLDSLAFEMTFFVLDKSNKRDERTVSFTILNAVNEGEKDQKLYNEYRASLVRAWDLMEQLKETEKDLKKKYNRARKGKKGRSLANASMGAVTGVAPVIIDEPATSKKITTIGGTTVMTIGTLEATEVIGRSTKDLVERLNYIIEKRNELQTKGDVFARKYALKSSRRRPEFIKDVDDFVAVMNLKGLVALELDASWKNKNKASDENIAKTFKDFGYESQN</sequence>
<evidence type="ECO:0008006" key="4">
    <source>
        <dbReference type="Google" id="ProtNLM"/>
    </source>
</evidence>
<accession>A0ABQ1WA58</accession>
<gene>
    <name evidence="2" type="ORF">GCM10011323_28530</name>
</gene>
<proteinExistence type="predicted"/>
<feature type="chain" id="PRO_5046261975" description="Cadherin domain-containing protein" evidence="1">
    <location>
        <begin position="27"/>
        <end position="533"/>
    </location>
</feature>
<comment type="caution">
    <text evidence="2">The sequence shown here is derived from an EMBL/GenBank/DDBJ whole genome shotgun (WGS) entry which is preliminary data.</text>
</comment>
<organism evidence="2 3">
    <name type="scientific">Pontibacter amylolyticus</name>
    <dbReference type="NCBI Taxonomy" id="1424080"/>
    <lineage>
        <taxon>Bacteria</taxon>
        <taxon>Pseudomonadati</taxon>
        <taxon>Bacteroidota</taxon>
        <taxon>Cytophagia</taxon>
        <taxon>Cytophagales</taxon>
        <taxon>Hymenobacteraceae</taxon>
        <taxon>Pontibacter</taxon>
    </lineage>
</organism>